<accession>A0ABS3SBP1</accession>
<proteinExistence type="predicted"/>
<dbReference type="Proteomes" id="UP000678317">
    <property type="component" value="Unassembled WGS sequence"/>
</dbReference>
<dbReference type="PANTHER" id="PTHR42110:SF1">
    <property type="entry name" value="L-ASPARAGINASE, PUTATIVE (AFU_ORTHOLOGUE AFUA_3G11890)-RELATED"/>
    <property type="match status" value="1"/>
</dbReference>
<gene>
    <name evidence="2" type="ORF">J4035_00785</name>
</gene>
<organism evidence="2 3">
    <name type="scientific">Cellulomonas fengjieae</name>
    <dbReference type="NCBI Taxonomy" id="2819978"/>
    <lineage>
        <taxon>Bacteria</taxon>
        <taxon>Bacillati</taxon>
        <taxon>Actinomycetota</taxon>
        <taxon>Actinomycetes</taxon>
        <taxon>Micrococcales</taxon>
        <taxon>Cellulomonadaceae</taxon>
        <taxon>Cellulomonas</taxon>
    </lineage>
</organism>
<evidence type="ECO:0000313" key="3">
    <source>
        <dbReference type="Proteomes" id="UP000678317"/>
    </source>
</evidence>
<comment type="caution">
    <text evidence="2">The sequence shown here is derived from an EMBL/GenBank/DDBJ whole genome shotgun (WGS) entry which is preliminary data.</text>
</comment>
<name>A0ABS3SBP1_9CELL</name>
<feature type="region of interest" description="Disordered" evidence="1">
    <location>
        <begin position="1"/>
        <end position="69"/>
    </location>
</feature>
<keyword evidence="3" id="KW-1185">Reference proteome</keyword>
<dbReference type="Pfam" id="PF06089">
    <property type="entry name" value="Asparaginase_II"/>
    <property type="match status" value="1"/>
</dbReference>
<feature type="compositionally biased region" description="Basic residues" evidence="1">
    <location>
        <begin position="56"/>
        <end position="69"/>
    </location>
</feature>
<dbReference type="EMBL" id="JAGFBM010000001">
    <property type="protein sequence ID" value="MBO3083161.1"/>
    <property type="molecule type" value="Genomic_DNA"/>
</dbReference>
<dbReference type="InterPro" id="IPR010349">
    <property type="entry name" value="Asparaginase_II"/>
</dbReference>
<evidence type="ECO:0000313" key="2">
    <source>
        <dbReference type="EMBL" id="MBO3083161.1"/>
    </source>
</evidence>
<feature type="compositionally biased region" description="Basic residues" evidence="1">
    <location>
        <begin position="28"/>
        <end position="43"/>
    </location>
</feature>
<reference evidence="2 3" key="1">
    <citation type="submission" date="2021-03" db="EMBL/GenBank/DDBJ databases">
        <title>novel species in genus Cellulomonas.</title>
        <authorList>
            <person name="Zhang G."/>
        </authorList>
    </citation>
    <scope>NUCLEOTIDE SEQUENCE [LARGE SCALE GENOMIC DNA]</scope>
    <source>
        <strain evidence="3">zg-ZUI188</strain>
    </source>
</reference>
<dbReference type="PANTHER" id="PTHR42110">
    <property type="entry name" value="L-ASPARAGINASE, PUTATIVE (AFU_ORTHOLOGUE AFUA_3G11890)-RELATED"/>
    <property type="match status" value="1"/>
</dbReference>
<evidence type="ECO:0000256" key="1">
    <source>
        <dbReference type="SAM" id="MobiDB-lite"/>
    </source>
</evidence>
<feature type="compositionally biased region" description="Low complexity" evidence="1">
    <location>
        <begin position="44"/>
        <end position="55"/>
    </location>
</feature>
<protein>
    <submittedName>
        <fullName evidence="2">Asparaginase</fullName>
    </submittedName>
</protein>
<sequence length="411" mass="42239">MGADRPAAQAGRRVLAGGQADQALLGNHPRRRDGRLLQRHPGPRRAAPAVVPRAAGRGRGHRVPGRREARRHALLAAPRTAGTARRRLGRLVSVPDIGTAAVPLARVLRGGLVESVHFGHVVVLAPDGSERLVLGDADATVWARSSLKPLQAVAMLRAGLDVDGVDLALVCASHNGEPGHLDVVRGLLAGAGLGPDDLHNTPDWPLDADSAWRWRAEGHGTEPLTQNCSGKHAGMLATCVAAGWPTADYLDPEHPLQRATRDVIAELTGVPVERATVDGCGAPLFSTTLRGLARSFGHLASGGGQEGRVGRTMATHPWHVAGTGRDATRFMEAVPGLVAKDGADGVYAAGLADGGAVALKIVDGSSRPRPAVLAAALTVAGVDPTLVAAVGLTPVLGHGAPVGEVLATFGA</sequence>